<accession>A0A8S1HX50</accession>
<organism evidence="2 3">
    <name type="scientific">Caenorhabditis auriculariae</name>
    <dbReference type="NCBI Taxonomy" id="2777116"/>
    <lineage>
        <taxon>Eukaryota</taxon>
        <taxon>Metazoa</taxon>
        <taxon>Ecdysozoa</taxon>
        <taxon>Nematoda</taxon>
        <taxon>Chromadorea</taxon>
        <taxon>Rhabditida</taxon>
        <taxon>Rhabditina</taxon>
        <taxon>Rhabditomorpha</taxon>
        <taxon>Rhabditoidea</taxon>
        <taxon>Rhabditidae</taxon>
        <taxon>Peloderinae</taxon>
        <taxon>Caenorhabditis</taxon>
    </lineage>
</organism>
<proteinExistence type="predicted"/>
<sequence>MKLLSFLVSIVIFSVVVNSHNSGWSEWADKPGARCNDTCGACGSIRQVRTCLGGNSQHCQGARERLARCNFDYCLYPRQTCCAGSEKAVVNRKFQCRPRKD</sequence>
<keyword evidence="1" id="KW-0732">Signal</keyword>
<protein>
    <submittedName>
        <fullName evidence="2">Uncharacterized protein</fullName>
    </submittedName>
</protein>
<reference evidence="2" key="1">
    <citation type="submission" date="2020-10" db="EMBL/GenBank/DDBJ databases">
        <authorList>
            <person name="Kikuchi T."/>
        </authorList>
    </citation>
    <scope>NUCLEOTIDE SEQUENCE</scope>
    <source>
        <strain evidence="2">NKZ352</strain>
    </source>
</reference>
<evidence type="ECO:0000313" key="2">
    <source>
        <dbReference type="EMBL" id="CAD6200155.1"/>
    </source>
</evidence>
<comment type="caution">
    <text evidence="2">The sequence shown here is derived from an EMBL/GenBank/DDBJ whole genome shotgun (WGS) entry which is preliminary data.</text>
</comment>
<feature type="signal peptide" evidence="1">
    <location>
        <begin position="1"/>
        <end position="19"/>
    </location>
</feature>
<evidence type="ECO:0000313" key="3">
    <source>
        <dbReference type="Proteomes" id="UP000835052"/>
    </source>
</evidence>
<dbReference type="PANTHER" id="PTHR31507:SF3">
    <property type="entry name" value="TIL DOMAIN-CONTAINING PROTEIN"/>
    <property type="match status" value="1"/>
</dbReference>
<dbReference type="Proteomes" id="UP000835052">
    <property type="component" value="Unassembled WGS sequence"/>
</dbReference>
<evidence type="ECO:0000256" key="1">
    <source>
        <dbReference type="SAM" id="SignalP"/>
    </source>
</evidence>
<dbReference type="AlphaFoldDB" id="A0A8S1HX50"/>
<keyword evidence="3" id="KW-1185">Reference proteome</keyword>
<feature type="chain" id="PRO_5035823605" evidence="1">
    <location>
        <begin position="20"/>
        <end position="101"/>
    </location>
</feature>
<gene>
    <name evidence="2" type="ORF">CAUJ_LOCUS16054</name>
</gene>
<dbReference type="PANTHER" id="PTHR31507">
    <property type="entry name" value="PROTEIN CBG15923"/>
    <property type="match status" value="1"/>
</dbReference>
<dbReference type="EMBL" id="CAJGYM010000244">
    <property type="protein sequence ID" value="CAD6200155.1"/>
    <property type="molecule type" value="Genomic_DNA"/>
</dbReference>
<name>A0A8S1HX50_9PELO</name>